<evidence type="ECO:0000313" key="2">
    <source>
        <dbReference type="Proteomes" id="UP000711047"/>
    </source>
</evidence>
<comment type="caution">
    <text evidence="1">The sequence shown here is derived from an EMBL/GenBank/DDBJ whole genome shotgun (WGS) entry which is preliminary data.</text>
</comment>
<accession>A0ABX2DGJ9</accession>
<dbReference type="RefSeq" id="WP_173125994.1">
    <property type="nucleotide sequence ID" value="NZ_JABMKX010000001.1"/>
</dbReference>
<gene>
    <name evidence="1" type="ORF">HQN87_00270</name>
</gene>
<name>A0ABX2DGJ9_9BACL</name>
<protein>
    <submittedName>
        <fullName evidence="1">Uncharacterized protein</fullName>
    </submittedName>
</protein>
<dbReference type="Proteomes" id="UP000711047">
    <property type="component" value="Unassembled WGS sequence"/>
</dbReference>
<dbReference type="EMBL" id="JABMKX010000001">
    <property type="protein sequence ID" value="NQX43749.1"/>
    <property type="molecule type" value="Genomic_DNA"/>
</dbReference>
<organism evidence="1 2">
    <name type="scientific">Paenibacillus tritici</name>
    <dbReference type="NCBI Taxonomy" id="1873425"/>
    <lineage>
        <taxon>Bacteria</taxon>
        <taxon>Bacillati</taxon>
        <taxon>Bacillota</taxon>
        <taxon>Bacilli</taxon>
        <taxon>Bacillales</taxon>
        <taxon>Paenibacillaceae</taxon>
        <taxon>Paenibacillus</taxon>
    </lineage>
</organism>
<keyword evidence="2" id="KW-1185">Reference proteome</keyword>
<proteinExistence type="predicted"/>
<reference evidence="1 2" key="1">
    <citation type="submission" date="2020-05" db="EMBL/GenBank/DDBJ databases">
        <title>Paenibacillus glebae, sp. nov., Paenibacillus humi sp. nov., Paenibacillus pedi sp. nov., Paenibacillus terrestris sp. nov. and Paenibacillus terricola sp. nov., isolated from a forest top soil sample.</title>
        <authorList>
            <person name="Qi S."/>
            <person name="Carlier A."/>
            <person name="Cnockaert M."/>
            <person name="Vandamme P."/>
        </authorList>
    </citation>
    <scope>NUCLEOTIDE SEQUENCE [LARGE SCALE GENOMIC DNA]</scope>
    <source>
        <strain evidence="1 2">LMG 29502</strain>
    </source>
</reference>
<sequence>MHENTLIYIKEILGRDHSKGEKIISELNNYISQLEVGEQAELHGELSKHELNRLYKVLSSIVMSPTAKEHITWFYFKLKCEDNSSEFLNTELVNEMIVSYKQHKYLGIESLIIDAIKSEKINPQLLLSLGMEFTSKAFKKELATYKCRETVRKGGRLNKEQVVKLLEYRSYRSLEYALDCNAITKDGLLEFRKPVDNENDRKAKENLFNKAQNQPHI</sequence>
<evidence type="ECO:0000313" key="1">
    <source>
        <dbReference type="EMBL" id="NQX43749.1"/>
    </source>
</evidence>